<evidence type="ECO:0000313" key="2">
    <source>
        <dbReference type="EMBL" id="CAD1807866.1"/>
    </source>
</evidence>
<organismHost>
    <name type="scientific">Homo sapiens</name>
    <name type="common">Human</name>
    <dbReference type="NCBI Taxonomy" id="9606"/>
</organismHost>
<gene>
    <name evidence="4" type="primary">X</name>
</gene>
<keyword evidence="1" id="KW-0812">Transmembrane</keyword>
<evidence type="ECO:0000313" key="5">
    <source>
        <dbReference type="Proteomes" id="UP000118566"/>
    </source>
</evidence>
<dbReference type="EMBL" id="AJ620205">
    <property type="protein sequence ID" value="CAF05791.1"/>
    <property type="molecule type" value="Genomic_DNA"/>
</dbReference>
<evidence type="ECO:0000313" key="3">
    <source>
        <dbReference type="EMBL" id="CAD1814283.1"/>
    </source>
</evidence>
<evidence type="ECO:0000313" key="4">
    <source>
        <dbReference type="EMBL" id="CAF05791.1"/>
    </source>
</evidence>
<evidence type="ECO:0000256" key="1">
    <source>
        <dbReference type="SAM" id="Phobius"/>
    </source>
</evidence>
<proteinExistence type="predicted"/>
<dbReference type="EMBL" id="LR861953">
    <property type="protein sequence ID" value="CAD1807866.1"/>
    <property type="molecule type" value="Genomic_DNA"/>
</dbReference>
<reference evidence="4" key="2">
    <citation type="submission" date="2004-01" db="EMBL/GenBank/DDBJ databases">
        <title>Cloning and sequencing of the full-length genome of HPV 43.</title>
        <authorList>
            <person name="Matsukura T."/>
            <person name="Delius H."/>
            <person name="Sugase M."/>
        </authorList>
    </citation>
    <scope>NUCLEOTIDE SEQUENCE</scope>
</reference>
<reference evidence="2" key="4">
    <citation type="submission" date="2020-07" db="EMBL/GenBank/DDBJ databases">
        <authorList>
            <person name="Wienecke-Baldacchino K A."/>
        </authorList>
    </citation>
    <scope>NUCLEOTIDE SEQUENCE</scope>
    <source>
        <strain evidence="2">LNS0937074_HPV43</strain>
        <strain evidence="3">LNS7888703_HPV43</strain>
    </source>
</reference>
<keyword evidence="1" id="KW-1133">Transmembrane helix</keyword>
<organism evidence="4 5">
    <name type="scientific">Human papillomavirus 43</name>
    <dbReference type="NCBI Taxonomy" id="10591"/>
    <lineage>
        <taxon>Viruses</taxon>
        <taxon>Monodnaviria</taxon>
        <taxon>Shotokuvirae</taxon>
        <taxon>Cossaviricota</taxon>
        <taxon>Papovaviricetes</taxon>
        <taxon>Zurhausenvirales</taxon>
        <taxon>Papillomaviridae</taxon>
        <taxon>Firstpapillomavirinae</taxon>
        <taxon>Alphapapillomavirus</taxon>
        <taxon>Alphapapillomavirus 8</taxon>
    </lineage>
</organism>
<reference evidence="4 5" key="1">
    <citation type="journal article" date="1989" name="J. Virol.">
        <title>Cloning and partial DNA sequencing of two new human papillomavirus types associated with condylomas and low-grade cervical neoplasia.</title>
        <authorList>
            <person name="Loerincz A.T."/>
            <person name="Quinn A.P."/>
            <person name="Goldsborough M.D."/>
            <person name="Schmidt B.J."/>
            <person name="Temple G.F."/>
        </authorList>
    </citation>
    <scope>NUCLEOTIDE SEQUENCE [LARGE SCALE GENOMIC DNA]</scope>
</reference>
<dbReference type="EMBL" id="LR862041">
    <property type="protein sequence ID" value="CAD1814283.1"/>
    <property type="molecule type" value="Genomic_DNA"/>
</dbReference>
<protein>
    <submittedName>
        <fullName evidence="4">Putative X protein</fullName>
    </submittedName>
</protein>
<accession>Q705H2</accession>
<reference evidence="4" key="3">
    <citation type="submission" date="2004-01" db="EMBL/GenBank/DDBJ databases">
        <authorList>
            <person name="de Villiers E.M."/>
        </authorList>
    </citation>
    <scope>NUCLEOTIDE SEQUENCE</scope>
</reference>
<dbReference type="Proteomes" id="UP000118566">
    <property type="component" value="Segment"/>
</dbReference>
<sequence length="92" mass="10429">MGIVCFFFYAGNKCSLDIFLIKLVKLATLCLPICILLALIPGPKLQIVYIFLHPVGLWLLLILNCLTNPYGYKRPRDIIMAFVLGISCLLQW</sequence>
<feature type="transmembrane region" description="Helical" evidence="1">
    <location>
        <begin position="47"/>
        <end position="66"/>
    </location>
</feature>
<keyword evidence="1" id="KW-0472">Membrane</keyword>
<feature type="transmembrane region" description="Helical" evidence="1">
    <location>
        <begin position="23"/>
        <end position="41"/>
    </location>
</feature>
<name>Q705H2_HPV43</name>